<sequence>MTTNIRVAVVGDGGVGKSTLAIRFIQNEFIEEYDPTIEDIYSKEIDWNDSKIKFLVFDSAPQDEFYSYRYYSLRNQEVFLLVYSVTQKNTLNMIRDLYDRITDYVSDQNKDPFFILVGNKIDLFTKRQVPTHQAKAFADELDFGFIEISAKTGQNVNQLFFQIANAFCNRKSYIDSLQAKKKKKNCILM</sequence>
<dbReference type="PRINTS" id="PR00449">
    <property type="entry name" value="RASTRNSFRMNG"/>
</dbReference>
<dbReference type="GO" id="GO:0007165">
    <property type="term" value="P:signal transduction"/>
    <property type="evidence" value="ECO:0007669"/>
    <property type="project" value="InterPro"/>
</dbReference>
<dbReference type="FunFam" id="3.40.50.300:FF:001447">
    <property type="entry name" value="Ras-related protein Rab-1B"/>
    <property type="match status" value="1"/>
</dbReference>
<accession>A0A9Q0R7B9</accession>
<protein>
    <submittedName>
        <fullName evidence="3">Ras di-ras and rheb family members of small gtpase superfamily</fullName>
    </submittedName>
</protein>
<dbReference type="PROSITE" id="PS51420">
    <property type="entry name" value="RHO"/>
    <property type="match status" value="1"/>
</dbReference>
<proteinExistence type="predicted"/>
<dbReference type="InterPro" id="IPR027417">
    <property type="entry name" value="P-loop_NTPase"/>
</dbReference>
<dbReference type="AlphaFoldDB" id="A0A9Q0R7B9"/>
<dbReference type="InterPro" id="IPR001806">
    <property type="entry name" value="Small_GTPase"/>
</dbReference>
<dbReference type="InterPro" id="IPR020849">
    <property type="entry name" value="Small_GTPase_Ras-type"/>
</dbReference>
<dbReference type="PROSITE" id="PS51421">
    <property type="entry name" value="RAS"/>
    <property type="match status" value="1"/>
</dbReference>
<keyword evidence="4" id="KW-1185">Reference proteome</keyword>
<name>A0A9Q0R7B9_ANAIG</name>
<dbReference type="InterPro" id="IPR005225">
    <property type="entry name" value="Small_GTP-bd"/>
</dbReference>
<dbReference type="GO" id="GO:0005525">
    <property type="term" value="F:GTP binding"/>
    <property type="evidence" value="ECO:0007669"/>
    <property type="project" value="UniProtKB-KW"/>
</dbReference>
<evidence type="ECO:0000256" key="2">
    <source>
        <dbReference type="ARBA" id="ARBA00023134"/>
    </source>
</evidence>
<dbReference type="NCBIfam" id="TIGR00231">
    <property type="entry name" value="small_GTP"/>
    <property type="match status" value="1"/>
</dbReference>
<dbReference type="GO" id="GO:0003924">
    <property type="term" value="F:GTPase activity"/>
    <property type="evidence" value="ECO:0007669"/>
    <property type="project" value="InterPro"/>
</dbReference>
<dbReference type="GO" id="GO:0016020">
    <property type="term" value="C:membrane"/>
    <property type="evidence" value="ECO:0007669"/>
    <property type="project" value="InterPro"/>
</dbReference>
<dbReference type="SMART" id="SM00175">
    <property type="entry name" value="RAB"/>
    <property type="match status" value="1"/>
</dbReference>
<dbReference type="Gene3D" id="3.40.50.300">
    <property type="entry name" value="P-loop containing nucleotide triphosphate hydrolases"/>
    <property type="match status" value="1"/>
</dbReference>
<dbReference type="PROSITE" id="PS51419">
    <property type="entry name" value="RAB"/>
    <property type="match status" value="1"/>
</dbReference>
<gene>
    <name evidence="3" type="ORF">M0811_11669</name>
</gene>
<organism evidence="3 4">
    <name type="scientific">Anaeramoeba ignava</name>
    <name type="common">Anaerobic marine amoeba</name>
    <dbReference type="NCBI Taxonomy" id="1746090"/>
    <lineage>
        <taxon>Eukaryota</taxon>
        <taxon>Metamonada</taxon>
        <taxon>Anaeramoebidae</taxon>
        <taxon>Anaeramoeba</taxon>
    </lineage>
</organism>
<dbReference type="SMART" id="SM00174">
    <property type="entry name" value="RHO"/>
    <property type="match status" value="1"/>
</dbReference>
<evidence type="ECO:0000313" key="4">
    <source>
        <dbReference type="Proteomes" id="UP001149090"/>
    </source>
</evidence>
<dbReference type="Proteomes" id="UP001149090">
    <property type="component" value="Unassembled WGS sequence"/>
</dbReference>
<keyword evidence="1" id="KW-0547">Nucleotide-binding</keyword>
<keyword evidence="2" id="KW-0342">GTP-binding</keyword>
<dbReference type="EMBL" id="JAPDFW010000105">
    <property type="protein sequence ID" value="KAJ5069326.1"/>
    <property type="molecule type" value="Genomic_DNA"/>
</dbReference>
<dbReference type="Pfam" id="PF00071">
    <property type="entry name" value="Ras"/>
    <property type="match status" value="1"/>
</dbReference>
<evidence type="ECO:0000313" key="3">
    <source>
        <dbReference type="EMBL" id="KAJ5069326.1"/>
    </source>
</evidence>
<reference evidence="3" key="1">
    <citation type="submission" date="2022-10" db="EMBL/GenBank/DDBJ databases">
        <title>Novel sulphate-reducing endosymbionts in the free-living metamonad Anaeramoeba.</title>
        <authorList>
            <person name="Jerlstrom-Hultqvist J."/>
            <person name="Cepicka I."/>
            <person name="Gallot-Lavallee L."/>
            <person name="Salas-Leiva D."/>
            <person name="Curtis B.A."/>
            <person name="Zahonova K."/>
            <person name="Pipaliya S."/>
            <person name="Dacks J."/>
            <person name="Roger A.J."/>
        </authorList>
    </citation>
    <scope>NUCLEOTIDE SEQUENCE</scope>
    <source>
        <strain evidence="3">BMAN</strain>
    </source>
</reference>
<evidence type="ECO:0000256" key="1">
    <source>
        <dbReference type="ARBA" id="ARBA00022741"/>
    </source>
</evidence>
<dbReference type="SUPFAM" id="SSF52540">
    <property type="entry name" value="P-loop containing nucleoside triphosphate hydrolases"/>
    <property type="match status" value="1"/>
</dbReference>
<comment type="caution">
    <text evidence="3">The sequence shown here is derived from an EMBL/GenBank/DDBJ whole genome shotgun (WGS) entry which is preliminary data.</text>
</comment>
<dbReference type="SMART" id="SM00173">
    <property type="entry name" value="RAS"/>
    <property type="match status" value="1"/>
</dbReference>
<dbReference type="PANTHER" id="PTHR24070">
    <property type="entry name" value="RAS, DI-RAS, AND RHEB FAMILY MEMBERS OF SMALL GTPASE SUPERFAMILY"/>
    <property type="match status" value="1"/>
</dbReference>